<evidence type="ECO:0000313" key="2">
    <source>
        <dbReference type="Proteomes" id="UP000636949"/>
    </source>
</evidence>
<dbReference type="GO" id="GO:0006355">
    <property type="term" value="P:regulation of DNA-templated transcription"/>
    <property type="evidence" value="ECO:0007669"/>
    <property type="project" value="InterPro"/>
</dbReference>
<proteinExistence type="predicted"/>
<dbReference type="OrthoDB" id="5621521at2"/>
<reference evidence="1" key="1">
    <citation type="journal article" date="2014" name="Int. J. Syst. Evol. Microbiol.">
        <title>Complete genome sequence of Corynebacterium casei LMG S-19264T (=DSM 44701T), isolated from a smear-ripened cheese.</title>
        <authorList>
            <consortium name="US DOE Joint Genome Institute (JGI-PGF)"/>
            <person name="Walter F."/>
            <person name="Albersmeier A."/>
            <person name="Kalinowski J."/>
            <person name="Ruckert C."/>
        </authorList>
    </citation>
    <scope>NUCLEOTIDE SEQUENCE</scope>
    <source>
        <strain evidence="1">CGMCC 1.15758</strain>
    </source>
</reference>
<dbReference type="EMBL" id="BMJS01000034">
    <property type="protein sequence ID" value="GGG05023.1"/>
    <property type="molecule type" value="Genomic_DNA"/>
</dbReference>
<name>A0A8J2Z6B6_9GAMM</name>
<dbReference type="InterPro" id="IPR016032">
    <property type="entry name" value="Sig_transdc_resp-reg_C-effctor"/>
</dbReference>
<dbReference type="RefSeq" id="WP_117003645.1">
    <property type="nucleotide sequence ID" value="NZ_BMJS01000034.1"/>
</dbReference>
<comment type="caution">
    <text evidence="1">The sequence shown here is derived from an EMBL/GenBank/DDBJ whole genome shotgun (WGS) entry which is preliminary data.</text>
</comment>
<dbReference type="Proteomes" id="UP000636949">
    <property type="component" value="Unassembled WGS sequence"/>
</dbReference>
<protein>
    <submittedName>
        <fullName evidence="1">Uncharacterized protein</fullName>
    </submittedName>
</protein>
<keyword evidence="2" id="KW-1185">Reference proteome</keyword>
<gene>
    <name evidence="1" type="ORF">GCM10010995_23110</name>
</gene>
<organism evidence="1 2">
    <name type="scientific">Cysteiniphilum litorale</name>
    <dbReference type="NCBI Taxonomy" id="2056700"/>
    <lineage>
        <taxon>Bacteria</taxon>
        <taxon>Pseudomonadati</taxon>
        <taxon>Pseudomonadota</taxon>
        <taxon>Gammaproteobacteria</taxon>
        <taxon>Thiotrichales</taxon>
        <taxon>Fastidiosibacteraceae</taxon>
        <taxon>Cysteiniphilum</taxon>
    </lineage>
</organism>
<dbReference type="SUPFAM" id="SSF46894">
    <property type="entry name" value="C-terminal effector domain of the bipartite response regulators"/>
    <property type="match status" value="1"/>
</dbReference>
<reference evidence="1" key="2">
    <citation type="submission" date="2020-09" db="EMBL/GenBank/DDBJ databases">
        <authorList>
            <person name="Sun Q."/>
            <person name="Zhou Y."/>
        </authorList>
    </citation>
    <scope>NUCLEOTIDE SEQUENCE</scope>
    <source>
        <strain evidence="1">CGMCC 1.15758</strain>
    </source>
</reference>
<dbReference type="AlphaFoldDB" id="A0A8J2Z6B6"/>
<sequence>MNVVEEIYTKSYQRYEYKLNKILKSANLALSVESLIYHRCYSHGGVFALPLLADDSLSDYYTSPEADKRIFLDFETLLLSPTINDVGYKNAVYQSYNQSFCVDHILTKEERHALPWHLHYHPDHSISFLCIFVKKKDALIANKLFYGGHFRQLHQTLDQLILQNTFDIDLDGFTFKNVNPSKNLLAKFIPSPQFSELTYTENLCFLAIYNGNYEVKALALCIDRSPRTIEGLIASMIQKLGVNNRYELFVKISQSHEHRRYLAYIAYK</sequence>
<evidence type="ECO:0000313" key="1">
    <source>
        <dbReference type="EMBL" id="GGG05023.1"/>
    </source>
</evidence>
<dbReference type="GO" id="GO:0003677">
    <property type="term" value="F:DNA binding"/>
    <property type="evidence" value="ECO:0007669"/>
    <property type="project" value="InterPro"/>
</dbReference>
<accession>A0A8J2Z6B6</accession>